<evidence type="ECO:0000256" key="7">
    <source>
        <dbReference type="SAM" id="MobiDB-lite"/>
    </source>
</evidence>
<dbReference type="FunFam" id="3.30.780.10:FF:000030">
    <property type="entry name" value="Mitochondrial large ribosomal subunit L49, putative"/>
    <property type="match status" value="1"/>
</dbReference>
<dbReference type="EMBL" id="PDNA01000054">
    <property type="protein sequence ID" value="PGH18923.1"/>
    <property type="molecule type" value="Genomic_DNA"/>
</dbReference>
<gene>
    <name evidence="8" type="ORF">AJ80_04343</name>
</gene>
<dbReference type="GO" id="GO:0006412">
    <property type="term" value="P:translation"/>
    <property type="evidence" value="ECO:0007669"/>
    <property type="project" value="InterPro"/>
</dbReference>
<evidence type="ECO:0000256" key="1">
    <source>
        <dbReference type="ARBA" id="ARBA00004173"/>
    </source>
</evidence>
<accession>A0A2B7YD12</accession>
<dbReference type="GO" id="GO:0003735">
    <property type="term" value="F:structural constituent of ribosome"/>
    <property type="evidence" value="ECO:0007669"/>
    <property type="project" value="InterPro"/>
</dbReference>
<dbReference type="PANTHER" id="PTHR13477:SF0">
    <property type="entry name" value="LARGE RIBOSOMAL SUBUNIT PROTEIN ML49"/>
    <property type="match status" value="1"/>
</dbReference>
<dbReference type="InterPro" id="IPR007740">
    <property type="entry name" value="Ribosomal_mL49"/>
</dbReference>
<evidence type="ECO:0000256" key="6">
    <source>
        <dbReference type="ARBA" id="ARBA00035191"/>
    </source>
</evidence>
<feature type="region of interest" description="Disordered" evidence="7">
    <location>
        <begin position="82"/>
        <end position="119"/>
    </location>
</feature>
<keyword evidence="5" id="KW-0687">Ribonucleoprotein</keyword>
<reference evidence="8 9" key="1">
    <citation type="submission" date="2017-10" db="EMBL/GenBank/DDBJ databases">
        <title>Comparative genomics in systemic dimorphic fungi from Ajellomycetaceae.</title>
        <authorList>
            <person name="Munoz J.F."/>
            <person name="Mcewen J.G."/>
            <person name="Clay O.K."/>
            <person name="Cuomo C.A."/>
        </authorList>
    </citation>
    <scope>NUCLEOTIDE SEQUENCE [LARGE SCALE GENOMIC DNA]</scope>
    <source>
        <strain evidence="8 9">UAMH7299</strain>
    </source>
</reference>
<evidence type="ECO:0000313" key="9">
    <source>
        <dbReference type="Proteomes" id="UP000224634"/>
    </source>
</evidence>
<comment type="similarity">
    <text evidence="2">Belongs to the mitochondrion-specific ribosomal protein mL49 family.</text>
</comment>
<dbReference type="Pfam" id="PF05046">
    <property type="entry name" value="Img2"/>
    <property type="match status" value="1"/>
</dbReference>
<name>A0A2B7YD12_POLH7</name>
<dbReference type="STRING" id="1447883.A0A2B7YD12"/>
<evidence type="ECO:0000256" key="4">
    <source>
        <dbReference type="ARBA" id="ARBA00023128"/>
    </source>
</evidence>
<protein>
    <recommendedName>
        <fullName evidence="6">Large ribosomal subunit protein mL49</fullName>
    </recommendedName>
</protein>
<proteinExistence type="inferred from homology"/>
<evidence type="ECO:0000256" key="3">
    <source>
        <dbReference type="ARBA" id="ARBA00022980"/>
    </source>
</evidence>
<dbReference type="PANTHER" id="PTHR13477">
    <property type="entry name" value="MITOCHONDRIAL 39S RIBOSOMAL PROTEIN L49"/>
    <property type="match status" value="1"/>
</dbReference>
<sequence length="209" mass="22827">MASVLPASSLAPALRQQSPMLSLRLRSSSSILSSKSSRASISQFSTQSQTCRHQLRKQMSSISLQPLPSSQTRSLMTRIARPFSKASSTKSSATSPTTSTTATTGLPPSSAGLQQQQPPLPLTNLPYFIRRTPSSLLPVYLVTKSGGTRKQTKVQKVEGDVDALRADLARVLGLDQNSPDITVNRLNNHIVVKGWRKPEIQQFLLDRKF</sequence>
<dbReference type="AlphaFoldDB" id="A0A2B7YD12"/>
<dbReference type="Gene3D" id="3.30.780.10">
    <property type="entry name" value="SUI1-like domain"/>
    <property type="match status" value="1"/>
</dbReference>
<comment type="caution">
    <text evidence="8">The sequence shown here is derived from an EMBL/GenBank/DDBJ whole genome shotgun (WGS) entry which is preliminary data.</text>
</comment>
<evidence type="ECO:0000256" key="2">
    <source>
        <dbReference type="ARBA" id="ARBA00005677"/>
    </source>
</evidence>
<comment type="subcellular location">
    <subcellularLocation>
        <location evidence="1">Mitochondrion</location>
    </subcellularLocation>
</comment>
<keyword evidence="4" id="KW-0496">Mitochondrion</keyword>
<dbReference type="GO" id="GO:0005762">
    <property type="term" value="C:mitochondrial large ribosomal subunit"/>
    <property type="evidence" value="ECO:0007669"/>
    <property type="project" value="TreeGrafter"/>
</dbReference>
<keyword evidence="9" id="KW-1185">Reference proteome</keyword>
<dbReference type="OrthoDB" id="19439at2759"/>
<organism evidence="8 9">
    <name type="scientific">Polytolypa hystricis (strain UAMH7299)</name>
    <dbReference type="NCBI Taxonomy" id="1447883"/>
    <lineage>
        <taxon>Eukaryota</taxon>
        <taxon>Fungi</taxon>
        <taxon>Dikarya</taxon>
        <taxon>Ascomycota</taxon>
        <taxon>Pezizomycotina</taxon>
        <taxon>Eurotiomycetes</taxon>
        <taxon>Eurotiomycetidae</taxon>
        <taxon>Onygenales</taxon>
        <taxon>Onygenales incertae sedis</taxon>
        <taxon>Polytolypa</taxon>
    </lineage>
</organism>
<keyword evidence="3" id="KW-0689">Ribosomal protein</keyword>
<evidence type="ECO:0000256" key="5">
    <source>
        <dbReference type="ARBA" id="ARBA00023274"/>
    </source>
</evidence>
<feature type="compositionally biased region" description="Low complexity" evidence="7">
    <location>
        <begin position="84"/>
        <end position="119"/>
    </location>
</feature>
<evidence type="ECO:0000313" key="8">
    <source>
        <dbReference type="EMBL" id="PGH18923.1"/>
    </source>
</evidence>
<dbReference type="Proteomes" id="UP000224634">
    <property type="component" value="Unassembled WGS sequence"/>
</dbReference>